<evidence type="ECO:0000313" key="3">
    <source>
        <dbReference type="Proteomes" id="UP000295484"/>
    </source>
</evidence>
<proteinExistence type="predicted"/>
<dbReference type="InterPro" id="IPR029069">
    <property type="entry name" value="HotDog_dom_sf"/>
</dbReference>
<dbReference type="InterPro" id="IPR052342">
    <property type="entry name" value="MCH/BMMD"/>
</dbReference>
<comment type="caution">
    <text evidence="2">The sequence shown here is derived from an EMBL/GenBank/DDBJ whole genome shotgun (WGS) entry which is preliminary data.</text>
</comment>
<reference evidence="2 3" key="1">
    <citation type="submission" date="2019-03" db="EMBL/GenBank/DDBJ databases">
        <title>Genomic Encyclopedia of Type Strains, Phase IV (KMG-IV): sequencing the most valuable type-strain genomes for metagenomic binning, comparative biology and taxonomic classification.</title>
        <authorList>
            <person name="Goeker M."/>
        </authorList>
    </citation>
    <scope>NUCLEOTIDE SEQUENCE [LARGE SCALE GENOMIC DNA]</scope>
    <source>
        <strain evidence="2 3">JA181</strain>
    </source>
</reference>
<dbReference type="PANTHER" id="PTHR43664:SF1">
    <property type="entry name" value="BETA-METHYLMALYL-COA DEHYDRATASE"/>
    <property type="match status" value="1"/>
</dbReference>
<organism evidence="2 3">
    <name type="scientific">Rhodovulum visakhapatnamense</name>
    <dbReference type="NCBI Taxonomy" id="364297"/>
    <lineage>
        <taxon>Bacteria</taxon>
        <taxon>Pseudomonadati</taxon>
        <taxon>Pseudomonadota</taxon>
        <taxon>Alphaproteobacteria</taxon>
        <taxon>Rhodobacterales</taxon>
        <taxon>Paracoccaceae</taxon>
        <taxon>Rhodovulum</taxon>
    </lineage>
</organism>
<name>A0A4V3GSU6_9RHOB</name>
<sequence length="147" mass="16625">MSLYFEDVEVGARFTTASHVITEADIADFCRLTRDRHPLHTDEAYARRAGFDGIIAHGLYGLALMEGLKTELQLYEDSSIASLGWNHVRFVHPMVVGDEVHVEMEFTAKRESRTRPAGVITETVWLLFPDRSPGISAEHVSLIRKRN</sequence>
<dbReference type="InterPro" id="IPR002539">
    <property type="entry name" value="MaoC-like_dom"/>
</dbReference>
<dbReference type="AlphaFoldDB" id="A0A4V3GSU6"/>
<accession>A0A4V3GSU6</accession>
<evidence type="ECO:0000313" key="2">
    <source>
        <dbReference type="EMBL" id="TDX24273.1"/>
    </source>
</evidence>
<dbReference type="Pfam" id="PF01575">
    <property type="entry name" value="MaoC_dehydratas"/>
    <property type="match status" value="1"/>
</dbReference>
<gene>
    <name evidence="2" type="ORF">EV657_12351</name>
</gene>
<dbReference type="EMBL" id="SOEB01000023">
    <property type="protein sequence ID" value="TDX24273.1"/>
    <property type="molecule type" value="Genomic_DNA"/>
</dbReference>
<dbReference type="RefSeq" id="WP_134079029.1">
    <property type="nucleotide sequence ID" value="NZ_SOEB01000023.1"/>
</dbReference>
<protein>
    <submittedName>
        <fullName evidence="2">Acyl dehydratase</fullName>
    </submittedName>
</protein>
<evidence type="ECO:0000259" key="1">
    <source>
        <dbReference type="Pfam" id="PF01575"/>
    </source>
</evidence>
<dbReference type="PANTHER" id="PTHR43664">
    <property type="entry name" value="MONOAMINE OXIDASE-RELATED"/>
    <property type="match status" value="1"/>
</dbReference>
<dbReference type="Gene3D" id="3.10.129.10">
    <property type="entry name" value="Hotdog Thioesterase"/>
    <property type="match status" value="1"/>
</dbReference>
<dbReference type="SUPFAM" id="SSF54637">
    <property type="entry name" value="Thioesterase/thiol ester dehydrase-isomerase"/>
    <property type="match status" value="1"/>
</dbReference>
<dbReference type="Proteomes" id="UP000295484">
    <property type="component" value="Unassembled WGS sequence"/>
</dbReference>
<dbReference type="CDD" id="cd03441">
    <property type="entry name" value="R_hydratase_like"/>
    <property type="match status" value="1"/>
</dbReference>
<feature type="domain" description="MaoC-like" evidence="1">
    <location>
        <begin position="15"/>
        <end position="121"/>
    </location>
</feature>